<dbReference type="SUPFAM" id="SSF52499">
    <property type="entry name" value="Isochorismatase-like hydrolases"/>
    <property type="match status" value="1"/>
</dbReference>
<dbReference type="GO" id="GO:0046872">
    <property type="term" value="F:metal ion binding"/>
    <property type="evidence" value="ECO:0007669"/>
    <property type="project" value="UniProtKB-KW"/>
</dbReference>
<keyword evidence="10" id="KW-1185">Reference proteome</keyword>
<evidence type="ECO:0000313" key="9">
    <source>
        <dbReference type="EMBL" id="WGH93386.1"/>
    </source>
</evidence>
<feature type="domain" description="Isochorismatase-like" evidence="8">
    <location>
        <begin position="148"/>
        <end position="216"/>
    </location>
</feature>
<accession>A0AAJ6ANP4</accession>
<comment type="pathway">
    <text evidence="5">Cofactor biosynthesis; nicotinate biosynthesis; nicotinate from nicotinamide: step 1/1.</text>
</comment>
<name>A0AAJ6ANP4_9MICC</name>
<evidence type="ECO:0000313" key="10">
    <source>
        <dbReference type="Proteomes" id="UP001224674"/>
    </source>
</evidence>
<evidence type="ECO:0000256" key="5">
    <source>
        <dbReference type="ARBA" id="ARBA00037900"/>
    </source>
</evidence>
<evidence type="ECO:0000256" key="4">
    <source>
        <dbReference type="ARBA" id="ARBA00022801"/>
    </source>
</evidence>
<sequence>MRALVIVDVQKDFCEGGTLAVEGGNATATKISEFLEKAHSQYDAVVATRDWHVEPGPHFAQNNDEEPNFSDTWPVHCVAGTEGAELSDYLDTDHIQAEFLKGRYDDGYSAFEGLLGQPDEVRSDAPTGNAGPYGATAAAASAVEDGAPDLNAWLAERDIETVHIVGIATDHCVLATALDAVDAGYDVKVLADLCAGVDPAESEDAFSEMEDAGCHVGRCRAILAH</sequence>
<dbReference type="GO" id="GO:0008936">
    <property type="term" value="F:nicotinamidase activity"/>
    <property type="evidence" value="ECO:0007669"/>
    <property type="project" value="UniProtKB-EC"/>
</dbReference>
<organism evidence="9 10">
    <name type="scientific">Auritidibacter ignavus</name>
    <dbReference type="NCBI Taxonomy" id="678932"/>
    <lineage>
        <taxon>Bacteria</taxon>
        <taxon>Bacillati</taxon>
        <taxon>Actinomycetota</taxon>
        <taxon>Actinomycetes</taxon>
        <taxon>Micrococcales</taxon>
        <taxon>Micrococcaceae</taxon>
        <taxon>Auritidibacter</taxon>
    </lineage>
</organism>
<gene>
    <name evidence="9" type="ORF">QDX21_00770</name>
</gene>
<dbReference type="InterPro" id="IPR052347">
    <property type="entry name" value="Isochorismatase_Nicotinamidase"/>
</dbReference>
<proteinExistence type="inferred from homology"/>
<dbReference type="Proteomes" id="UP001224674">
    <property type="component" value="Chromosome"/>
</dbReference>
<evidence type="ECO:0000259" key="8">
    <source>
        <dbReference type="Pfam" id="PF00857"/>
    </source>
</evidence>
<keyword evidence="4" id="KW-0378">Hydrolase</keyword>
<dbReference type="InterPro" id="IPR000868">
    <property type="entry name" value="Isochorismatase-like_dom"/>
</dbReference>
<evidence type="ECO:0000256" key="6">
    <source>
        <dbReference type="ARBA" id="ARBA00039017"/>
    </source>
</evidence>
<evidence type="ECO:0000256" key="1">
    <source>
        <dbReference type="ARBA" id="ARBA00006336"/>
    </source>
</evidence>
<reference evidence="9 10" key="1">
    <citation type="submission" date="2023-03" db="EMBL/GenBank/DDBJ databases">
        <title>Complete genome sequences of several Auritidibacter ignavus strains isolated from ear infections.</title>
        <authorList>
            <person name="Baehr T."/>
            <person name="Baumhoegger A.M."/>
        </authorList>
    </citation>
    <scope>NUCLEOTIDE SEQUENCE [LARGE SCALE GENOMIC DNA]</scope>
    <source>
        <strain evidence="9 10">BABAE-6</strain>
    </source>
</reference>
<dbReference type="PANTHER" id="PTHR11080">
    <property type="entry name" value="PYRAZINAMIDASE/NICOTINAMIDASE"/>
    <property type="match status" value="1"/>
</dbReference>
<dbReference type="AlphaFoldDB" id="A0AAJ6ANP4"/>
<dbReference type="RefSeq" id="WP_110098679.1">
    <property type="nucleotide sequence ID" value="NZ_CP122566.1"/>
</dbReference>
<comment type="similarity">
    <text evidence="1">Belongs to the isochorismatase family.</text>
</comment>
<dbReference type="EC" id="3.5.1.19" evidence="6"/>
<dbReference type="Gene3D" id="3.40.50.850">
    <property type="entry name" value="Isochorismatase-like"/>
    <property type="match status" value="1"/>
</dbReference>
<dbReference type="EMBL" id="CP122566">
    <property type="protein sequence ID" value="WGH93386.1"/>
    <property type="molecule type" value="Genomic_DNA"/>
</dbReference>
<evidence type="ECO:0000256" key="3">
    <source>
        <dbReference type="ARBA" id="ARBA00022723"/>
    </source>
</evidence>
<evidence type="ECO:0000256" key="7">
    <source>
        <dbReference type="ARBA" id="ARBA00043224"/>
    </source>
</evidence>
<dbReference type="Pfam" id="PF00857">
    <property type="entry name" value="Isochorismatase"/>
    <property type="match status" value="2"/>
</dbReference>
<dbReference type="InterPro" id="IPR036380">
    <property type="entry name" value="Isochorismatase-like_sf"/>
</dbReference>
<evidence type="ECO:0000256" key="2">
    <source>
        <dbReference type="ARBA" id="ARBA00022642"/>
    </source>
</evidence>
<protein>
    <recommendedName>
        <fullName evidence="6">nicotinamidase</fullName>
        <ecNumber evidence="6">3.5.1.19</ecNumber>
    </recommendedName>
    <alternativeName>
        <fullName evidence="7">Nicotinamide deamidase</fullName>
    </alternativeName>
</protein>
<dbReference type="GO" id="GO:0019363">
    <property type="term" value="P:pyridine nucleotide biosynthetic process"/>
    <property type="evidence" value="ECO:0007669"/>
    <property type="project" value="UniProtKB-KW"/>
</dbReference>
<feature type="domain" description="Isochorismatase-like" evidence="8">
    <location>
        <begin position="3"/>
        <end position="111"/>
    </location>
</feature>
<keyword evidence="3" id="KW-0479">Metal-binding</keyword>
<dbReference type="PANTHER" id="PTHR11080:SF2">
    <property type="entry name" value="LD05707P"/>
    <property type="match status" value="1"/>
</dbReference>
<keyword evidence="2" id="KW-0662">Pyridine nucleotide biosynthesis</keyword>